<sequence>MTNLKKALFLWEQTVWWKLIRQSLASNCGAIDKTDIYAKIIVYFNFSNAKIMKYINRELEIHLKKYLPLPEILAIVGPRRSGKTTFLNHLTSTLSDCICVSFENQVILDLFDLEIETFAARYLLPAKYLIIDEFQHAKKGGKNLKFLYDTYPGKKIIISGSSSPDLTIKALRFLTGRCLVFTLLPFNFSEFILTKPPQPTEKELKNYFREYVSFGGYPEVVLQKDTEIKKTLLQNVYSLFFSREVRDLTFLSDDYKLKNLLKALSLAAGNLIEYRELTQTSGFDYLTLKRYLNFLDKTFIAFPLFPYFRNRRTELVKNPKIYFYDLGLRNSLIDNFLPFDLRPDKGILVENFVATTLHSFYQDLHFWRTKNKAEVDFVFEAGGRLFSCEAKAGKEENIPTSLISFMEKYSVQKAFVVNEEKGQNKKVGQTAIDFIPYWQPNILRIS</sequence>
<evidence type="ECO:0000259" key="1">
    <source>
        <dbReference type="Pfam" id="PF13173"/>
    </source>
</evidence>
<evidence type="ECO:0000259" key="2">
    <source>
        <dbReference type="Pfam" id="PF13635"/>
    </source>
</evidence>
<dbReference type="Pfam" id="PF13635">
    <property type="entry name" value="DUF4143"/>
    <property type="match status" value="1"/>
</dbReference>
<reference evidence="4" key="1">
    <citation type="submission" date="2017-09" db="EMBL/GenBank/DDBJ databases">
        <title>Depth-based differentiation of microbial function through sediment-hosted aquifers and enrichment of novel symbionts in the deep terrestrial subsurface.</title>
        <authorList>
            <person name="Probst A.J."/>
            <person name="Ladd B."/>
            <person name="Jarett J.K."/>
            <person name="Geller-Mcgrath D.E."/>
            <person name="Sieber C.M.K."/>
            <person name="Emerson J.B."/>
            <person name="Anantharaman K."/>
            <person name="Thomas B.C."/>
            <person name="Malmstrom R."/>
            <person name="Stieglmeier M."/>
            <person name="Klingl A."/>
            <person name="Woyke T."/>
            <person name="Ryan C.M."/>
            <person name="Banfield J.F."/>
        </authorList>
    </citation>
    <scope>NUCLEOTIDE SEQUENCE [LARGE SCALE GENOMIC DNA]</scope>
</reference>
<evidence type="ECO:0000313" key="4">
    <source>
        <dbReference type="Proteomes" id="UP000228996"/>
    </source>
</evidence>
<protein>
    <recommendedName>
        <fullName evidence="5">AAA+ ATPase domain-containing protein</fullName>
    </recommendedName>
</protein>
<dbReference type="Proteomes" id="UP000228996">
    <property type="component" value="Unassembled WGS sequence"/>
</dbReference>
<dbReference type="Pfam" id="PF13173">
    <property type="entry name" value="AAA_14"/>
    <property type="match status" value="1"/>
</dbReference>
<proteinExistence type="predicted"/>
<dbReference type="PANTHER" id="PTHR43566:SF1">
    <property type="entry name" value="AAA+ ATPASE DOMAIN-CONTAINING PROTEIN"/>
    <property type="match status" value="1"/>
</dbReference>
<feature type="domain" description="AAA" evidence="1">
    <location>
        <begin position="71"/>
        <end position="191"/>
    </location>
</feature>
<accession>A0A2M6XDH8</accession>
<name>A0A2M6XDH8_9BACT</name>
<feature type="domain" description="DUF4143" evidence="2">
    <location>
        <begin position="243"/>
        <end position="393"/>
    </location>
</feature>
<dbReference type="InterPro" id="IPR025420">
    <property type="entry name" value="DUF4143"/>
</dbReference>
<evidence type="ECO:0000313" key="3">
    <source>
        <dbReference type="EMBL" id="PIU03735.1"/>
    </source>
</evidence>
<evidence type="ECO:0008006" key="5">
    <source>
        <dbReference type="Google" id="ProtNLM"/>
    </source>
</evidence>
<dbReference type="SUPFAM" id="SSF52540">
    <property type="entry name" value="P-loop containing nucleoside triphosphate hydrolases"/>
    <property type="match status" value="1"/>
</dbReference>
<dbReference type="InterPro" id="IPR041682">
    <property type="entry name" value="AAA_14"/>
</dbReference>
<dbReference type="InterPro" id="IPR027417">
    <property type="entry name" value="P-loop_NTPase"/>
</dbReference>
<gene>
    <name evidence="3" type="ORF">COT44_01490</name>
</gene>
<dbReference type="PANTHER" id="PTHR43566">
    <property type="entry name" value="CONSERVED PROTEIN"/>
    <property type="match status" value="1"/>
</dbReference>
<comment type="caution">
    <text evidence="3">The sequence shown here is derived from an EMBL/GenBank/DDBJ whole genome shotgun (WGS) entry which is preliminary data.</text>
</comment>
<dbReference type="AlphaFoldDB" id="A0A2M6XDH8"/>
<dbReference type="Gene3D" id="3.40.50.300">
    <property type="entry name" value="P-loop containing nucleotide triphosphate hydrolases"/>
    <property type="match status" value="1"/>
</dbReference>
<dbReference type="EMBL" id="PEYO01000007">
    <property type="protein sequence ID" value="PIU03735.1"/>
    <property type="molecule type" value="Genomic_DNA"/>
</dbReference>
<organism evidence="3 4">
    <name type="scientific">Candidatus Shapirobacteria bacterium CG08_land_8_20_14_0_20_39_18</name>
    <dbReference type="NCBI Taxonomy" id="1974883"/>
    <lineage>
        <taxon>Bacteria</taxon>
        <taxon>Candidatus Shapironibacteriota</taxon>
    </lineage>
</organism>